<dbReference type="OrthoDB" id="9806398at2"/>
<comment type="subcellular location">
    <subcellularLocation>
        <location evidence="1">Cell membrane</location>
    </subcellularLocation>
</comment>
<dbReference type="PANTHER" id="PTHR30224:SF4">
    <property type="entry name" value="ELECTRON TRANSPORT PROTEIN YCCM-RELATED"/>
    <property type="match status" value="1"/>
</dbReference>
<sequence>MACLGVLLFAVGARCRWVVVLVTLLLSFAVPPASAARLSEFLPRVQPGEIFPGADRIGPPQGDPPLAPVFAMDRLVGHVWLNTDVTDATGYSGKPIAIVVAADTDGVIRGISLMEHHEPIVLIGIPQHRIIGALNHLVGAAMGPVARGEQRPPQADIVSGATVTVLVIADSVVRSTVKLLRAGRLGVVPAGATPGSALPQVQAVPTLAPGPGEVHDWDSLLGDGSIRRLHLSIGEVNEAFARSGNQAAADNPEPGDPDDTFIDLYAAPVSVPTVGRSLLGEAAYERLASRLQPGQQAILVAGEGAYSFKGSGYVRGGIFDRVQLVQDGRTLRFRDRDHTRLGDIAAAGAPRLPEIGLFIVPPDFGLDPVEPWQLQLLVQRATGARDKAFLTFELGYRLPDQYLVRPPPPALAPTPAAAPAQPSPSVGAGPETATQGPLDEPLWQRIWWSKTSDIGVTAFALMILTGIFFFQDQLVRRPKLYRWVRRGFLLWTLVWLGWYANAQLSVVNVLTFTNSLLTGFNWDYFLTAPLIFVLWCGVAAALIFWGRGVFCGWLCPFGALQELLATVAQALRVPQLTLPWGLHERLWPIKYVIFLVLFGVSFHSIGMAEQMAEVEPFKTAIILKFIRDWPFTLYAVALLLAGLFVERFFCRYLCPLGAALAIPGRMRTFEWLKRWPECGSPCQRCARECPVQSIHPEGNINPNECIYCMHCQELYRAEDRCPHNIQRRLKREKQIAMSAVPLPGAKGPKTIITRTAAKGDVPTALGQ</sequence>
<dbReference type="GO" id="GO:0045893">
    <property type="term" value="P:positive regulation of DNA-templated transcription"/>
    <property type="evidence" value="ECO:0007669"/>
    <property type="project" value="InterPro"/>
</dbReference>
<feature type="region of interest" description="Disordered" evidence="4">
    <location>
        <begin position="409"/>
        <end position="437"/>
    </location>
</feature>
<evidence type="ECO:0000256" key="4">
    <source>
        <dbReference type="SAM" id="MobiDB-lite"/>
    </source>
</evidence>
<accession>A0A327LT98</accession>
<evidence type="ECO:0000259" key="6">
    <source>
        <dbReference type="PROSITE" id="PS51379"/>
    </source>
</evidence>
<keyword evidence="2" id="KW-1003">Cell membrane</keyword>
<evidence type="ECO:0000256" key="1">
    <source>
        <dbReference type="ARBA" id="ARBA00004236"/>
    </source>
</evidence>
<gene>
    <name evidence="7" type="ORF">DOO78_26415</name>
</gene>
<evidence type="ECO:0000256" key="2">
    <source>
        <dbReference type="ARBA" id="ARBA00022475"/>
    </source>
</evidence>
<evidence type="ECO:0000313" key="7">
    <source>
        <dbReference type="EMBL" id="RAI54110.1"/>
    </source>
</evidence>
<keyword evidence="3 5" id="KW-0472">Membrane</keyword>
<dbReference type="Pfam" id="PF04205">
    <property type="entry name" value="FMN_bind"/>
    <property type="match status" value="1"/>
</dbReference>
<organism evidence="7 8">
    <name type="scientific">Roseicella frigidaeris</name>
    <dbReference type="NCBI Taxonomy" id="2230885"/>
    <lineage>
        <taxon>Bacteria</taxon>
        <taxon>Pseudomonadati</taxon>
        <taxon>Pseudomonadota</taxon>
        <taxon>Alphaproteobacteria</taxon>
        <taxon>Acetobacterales</taxon>
        <taxon>Roseomonadaceae</taxon>
        <taxon>Roseicella</taxon>
    </lineage>
</organism>
<feature type="transmembrane region" description="Helical" evidence="5">
    <location>
        <begin position="524"/>
        <end position="545"/>
    </location>
</feature>
<feature type="transmembrane region" description="Helical" evidence="5">
    <location>
        <begin position="483"/>
        <end position="504"/>
    </location>
</feature>
<feature type="transmembrane region" description="Helical" evidence="5">
    <location>
        <begin position="591"/>
        <end position="608"/>
    </location>
</feature>
<dbReference type="InterPro" id="IPR007329">
    <property type="entry name" value="FMN-bd"/>
</dbReference>
<dbReference type="SUPFAM" id="SSF54862">
    <property type="entry name" value="4Fe-4S ferredoxins"/>
    <property type="match status" value="1"/>
</dbReference>
<dbReference type="InterPro" id="IPR017896">
    <property type="entry name" value="4Fe4S_Fe-S-bd"/>
</dbReference>
<feature type="transmembrane region" description="Helical" evidence="5">
    <location>
        <begin position="454"/>
        <end position="471"/>
    </location>
</feature>
<feature type="transmembrane region" description="Helical" evidence="5">
    <location>
        <begin position="552"/>
        <end position="571"/>
    </location>
</feature>
<dbReference type="PIRSF" id="PIRSF036354">
    <property type="entry name" value="NosR"/>
    <property type="match status" value="1"/>
</dbReference>
<dbReference type="EMBL" id="QLIX01000057">
    <property type="protein sequence ID" value="RAI54110.1"/>
    <property type="molecule type" value="Genomic_DNA"/>
</dbReference>
<dbReference type="Proteomes" id="UP000249065">
    <property type="component" value="Unassembled WGS sequence"/>
</dbReference>
<dbReference type="PROSITE" id="PS51379">
    <property type="entry name" value="4FE4S_FER_2"/>
    <property type="match status" value="1"/>
</dbReference>
<dbReference type="Pfam" id="PF12801">
    <property type="entry name" value="Fer4_5"/>
    <property type="match status" value="2"/>
</dbReference>
<dbReference type="GO" id="GO:0003677">
    <property type="term" value="F:DNA binding"/>
    <property type="evidence" value="ECO:0007669"/>
    <property type="project" value="InterPro"/>
</dbReference>
<keyword evidence="5" id="KW-0812">Transmembrane</keyword>
<protein>
    <submittedName>
        <fullName evidence="7">4Fe-4S binding protein</fullName>
    </submittedName>
</protein>
<dbReference type="InterPro" id="IPR052378">
    <property type="entry name" value="NosR_regulator"/>
</dbReference>
<dbReference type="GO" id="GO:0005886">
    <property type="term" value="C:plasma membrane"/>
    <property type="evidence" value="ECO:0007669"/>
    <property type="project" value="UniProtKB-SubCell"/>
</dbReference>
<evidence type="ECO:0000256" key="3">
    <source>
        <dbReference type="ARBA" id="ARBA00023136"/>
    </source>
</evidence>
<dbReference type="GO" id="GO:0010181">
    <property type="term" value="F:FMN binding"/>
    <property type="evidence" value="ECO:0007669"/>
    <property type="project" value="InterPro"/>
</dbReference>
<feature type="domain" description="4Fe-4S ferredoxin-type" evidence="6">
    <location>
        <begin position="669"/>
        <end position="699"/>
    </location>
</feature>
<evidence type="ECO:0000256" key="5">
    <source>
        <dbReference type="SAM" id="Phobius"/>
    </source>
</evidence>
<name>A0A327LT98_9PROT</name>
<dbReference type="AlphaFoldDB" id="A0A327LT98"/>
<evidence type="ECO:0000313" key="8">
    <source>
        <dbReference type="Proteomes" id="UP000249065"/>
    </source>
</evidence>
<dbReference type="InterPro" id="IPR011399">
    <property type="entry name" value="NosR"/>
</dbReference>
<comment type="caution">
    <text evidence="7">The sequence shown here is derived from an EMBL/GenBank/DDBJ whole genome shotgun (WGS) entry which is preliminary data.</text>
</comment>
<feature type="compositionally biased region" description="Low complexity" evidence="4">
    <location>
        <begin position="413"/>
        <end position="430"/>
    </location>
</feature>
<feature type="transmembrane region" description="Helical" evidence="5">
    <location>
        <begin position="629"/>
        <end position="649"/>
    </location>
</feature>
<dbReference type="PANTHER" id="PTHR30224">
    <property type="entry name" value="ELECTRON TRANSPORT PROTEIN"/>
    <property type="match status" value="1"/>
</dbReference>
<dbReference type="SMART" id="SM00900">
    <property type="entry name" value="FMN_bind"/>
    <property type="match status" value="1"/>
</dbReference>
<reference evidence="8" key="1">
    <citation type="submission" date="2018-06" db="EMBL/GenBank/DDBJ databases">
        <authorList>
            <person name="Khan S.A."/>
        </authorList>
    </citation>
    <scope>NUCLEOTIDE SEQUENCE [LARGE SCALE GENOMIC DNA]</scope>
    <source>
        <strain evidence="8">DB-1506</strain>
    </source>
</reference>
<keyword evidence="5" id="KW-1133">Transmembrane helix</keyword>
<proteinExistence type="predicted"/>
<keyword evidence="8" id="KW-1185">Reference proteome</keyword>